<dbReference type="SUPFAM" id="SSF102400">
    <property type="entry name" value="DNA polymerase III chi subunit"/>
    <property type="match status" value="1"/>
</dbReference>
<protein>
    <submittedName>
        <fullName evidence="1">DNA polymerase III subunit chi</fullName>
    </submittedName>
</protein>
<dbReference type="PANTHER" id="PTHR38767:SF1">
    <property type="entry name" value="DNA POLYMERASE III SUBUNIT CHI"/>
    <property type="match status" value="1"/>
</dbReference>
<dbReference type="EMBL" id="CP017606">
    <property type="protein sequence ID" value="ATW29151.1"/>
    <property type="molecule type" value="Genomic_DNA"/>
</dbReference>
<dbReference type="GO" id="GO:0003887">
    <property type="term" value="F:DNA-directed DNA polymerase activity"/>
    <property type="evidence" value="ECO:0007669"/>
    <property type="project" value="InterPro"/>
</dbReference>
<dbReference type="RefSeq" id="WP_100102919.1">
    <property type="nucleotide sequence ID" value="NZ_CAWNMT010000001.1"/>
</dbReference>
<organism evidence="1 2">
    <name type="scientific">Candidatus Williamhamiltonella defendens</name>
    <dbReference type="NCBI Taxonomy" id="138072"/>
    <lineage>
        <taxon>Bacteria</taxon>
        <taxon>Pseudomonadati</taxon>
        <taxon>Pseudomonadota</taxon>
        <taxon>Gammaproteobacteria</taxon>
        <taxon>Enterobacterales</taxon>
        <taxon>Enterobacteriaceae</taxon>
        <taxon>aphid secondary symbionts</taxon>
        <taxon>Candidatus Williamhamiltonella</taxon>
    </lineage>
</organism>
<dbReference type="Gene3D" id="3.40.50.10110">
    <property type="entry name" value="DNA polymerase III subunit chi"/>
    <property type="match status" value="1"/>
</dbReference>
<dbReference type="PANTHER" id="PTHR38767">
    <property type="entry name" value="DNA POLYMERASE III SUBUNIT CHI"/>
    <property type="match status" value="1"/>
</dbReference>
<dbReference type="GO" id="GO:0003677">
    <property type="term" value="F:DNA binding"/>
    <property type="evidence" value="ECO:0007669"/>
    <property type="project" value="InterPro"/>
</dbReference>
<dbReference type="GO" id="GO:0006260">
    <property type="term" value="P:DNA replication"/>
    <property type="evidence" value="ECO:0007669"/>
    <property type="project" value="InterPro"/>
</dbReference>
<reference evidence="2" key="2">
    <citation type="submission" date="2017-11" db="EMBL/GenBank/DDBJ databases">
        <title>PacBio sequencing of new strain of the secondary endosymbiont Candidatus Hamiltonella defensa.</title>
        <authorList>
            <person name="Strand M.R."/>
            <person name="Oliver K."/>
        </authorList>
    </citation>
    <scope>NUCLEOTIDE SEQUENCE [LARGE SCALE GENOMIC DNA]</scope>
    <source>
        <strain evidence="2">A2C</strain>
    </source>
</reference>
<dbReference type="AlphaFoldDB" id="A0A2D3T0U6"/>
<dbReference type="InterPro" id="IPR007459">
    <property type="entry name" value="DNA_pol3_chi"/>
</dbReference>
<gene>
    <name evidence="1" type="ORF">BJP41_00975</name>
</gene>
<dbReference type="GO" id="GO:0032298">
    <property type="term" value="P:positive regulation of DNA-templated DNA replication initiation"/>
    <property type="evidence" value="ECO:0007669"/>
    <property type="project" value="TreeGrafter"/>
</dbReference>
<evidence type="ECO:0000313" key="2">
    <source>
        <dbReference type="Proteomes" id="UP000230008"/>
    </source>
</evidence>
<proteinExistence type="predicted"/>
<accession>A0A2D3T0U6</accession>
<evidence type="ECO:0000313" key="1">
    <source>
        <dbReference type="EMBL" id="ATW29151.1"/>
    </source>
</evidence>
<name>A0A2D3T0U6_9ENTR</name>
<reference evidence="2" key="1">
    <citation type="submission" date="2016-10" db="EMBL/GenBank/DDBJ databases">
        <authorList>
            <person name="Chevignon G."/>
        </authorList>
    </citation>
    <scope>NUCLEOTIDE SEQUENCE [LARGE SCALE GENOMIC DNA]</scope>
    <source>
        <strain evidence="2">A2C</strain>
    </source>
</reference>
<dbReference type="Pfam" id="PF04364">
    <property type="entry name" value="DNA_pol3_chi"/>
    <property type="match status" value="1"/>
</dbReference>
<dbReference type="InterPro" id="IPR036768">
    <property type="entry name" value="PolIII_chi_sf"/>
</dbReference>
<dbReference type="Proteomes" id="UP000230008">
    <property type="component" value="Chromosome"/>
</dbReference>
<sequence>MKRATFYLMEHGDPIHGLSPEETLTCELSAQHWRAGKKIQILCEEKAQAARLDEALWLYPPDAFIPHHLSGEGPKQGAPVEIIWPDCLSHHSADLLINLLSECIDFVGRFTEIIDFVPYETTLKQLARARYAYYRQLGFHLITTRSPLSK</sequence>